<evidence type="ECO:0000256" key="5">
    <source>
        <dbReference type="ARBA" id="ARBA00023242"/>
    </source>
</evidence>
<protein>
    <recommendedName>
        <fullName evidence="6">Transcriptional activator HAP2</fullName>
    </recommendedName>
</protein>
<dbReference type="PANTHER" id="PTHR12632">
    <property type="entry name" value="TRANSCRIPTION FACTOR NF-Y ALPHA-RELATED"/>
    <property type="match status" value="1"/>
</dbReference>
<comment type="subcellular location">
    <subcellularLocation>
        <location evidence="1 6">Nucleus</location>
    </subcellularLocation>
</comment>
<sequence>MLPYSEVKERMLSSSANRFECLPEPIMEGHRNVVDQLFTAYHLHQLNQYHQDHSPSPTQQQQQHQPQHSQQHPHPSLGDIHLSQIQHGQHDIYAHQRAQQGQGQQLATHQQQIYHGHPHLAHQHAQQLHRPPSRTLSPQVSERDSGTPIGEDDYLIARHQHVHGHQHQPQHSHLHHELDLEMTDATIQQPQAGPSSSGLTEPPATAGAAVTTVSDQPLDEEPLYVNAKQYYRILKRRVARARLEELHRLSRQRKRQYTGYKGFIGKLGCSHARFVSQEYTSLLAGASPAHALFPLNPAAYPAQIFSLSGRSTPRNYSVYRLGTCLLMMSQMSLVAFS</sequence>
<dbReference type="OrthoDB" id="1097733at2759"/>
<evidence type="ECO:0000313" key="8">
    <source>
        <dbReference type="EMBL" id="OCB87346.1"/>
    </source>
</evidence>
<dbReference type="GO" id="GO:0005634">
    <property type="term" value="C:nucleus"/>
    <property type="evidence" value="ECO:0007669"/>
    <property type="project" value="UniProtKB-SubCell"/>
</dbReference>
<evidence type="ECO:0000256" key="6">
    <source>
        <dbReference type="RuleBase" id="RU367155"/>
    </source>
</evidence>
<organism evidence="8 9">
    <name type="scientific">Sanghuangporus baumii</name>
    <name type="common">Phellinus baumii</name>
    <dbReference type="NCBI Taxonomy" id="108892"/>
    <lineage>
        <taxon>Eukaryota</taxon>
        <taxon>Fungi</taxon>
        <taxon>Dikarya</taxon>
        <taxon>Basidiomycota</taxon>
        <taxon>Agaricomycotina</taxon>
        <taxon>Agaricomycetes</taxon>
        <taxon>Hymenochaetales</taxon>
        <taxon>Hymenochaetaceae</taxon>
        <taxon>Sanghuangporus</taxon>
    </lineage>
</organism>
<dbReference type="Proteomes" id="UP000757232">
    <property type="component" value="Unassembled WGS sequence"/>
</dbReference>
<evidence type="ECO:0000256" key="2">
    <source>
        <dbReference type="ARBA" id="ARBA00023015"/>
    </source>
</evidence>
<comment type="function">
    <text evidence="6">Component of the sequence-specific heterotrimeric transcription factor (NF-Y) which specifically recognizes a 5'-CCAAT-3' box motif found in the promoters of its target genes.</text>
</comment>
<reference evidence="8" key="1">
    <citation type="submission" date="2016-06" db="EMBL/GenBank/DDBJ databases">
        <title>Draft Genome sequence of the fungus Inonotus baumii.</title>
        <authorList>
            <person name="Zhu H."/>
            <person name="Lin W."/>
        </authorList>
    </citation>
    <scope>NUCLEOTIDE SEQUENCE</scope>
    <source>
        <strain evidence="8">821</strain>
    </source>
</reference>
<feature type="region of interest" description="Disordered" evidence="7">
    <location>
        <begin position="50"/>
        <end position="79"/>
    </location>
</feature>
<name>A0A9Q5N7Y9_SANBA</name>
<dbReference type="Gene3D" id="6.10.250.2430">
    <property type="match status" value="1"/>
</dbReference>
<keyword evidence="3 6" id="KW-0238">DNA-binding</keyword>
<dbReference type="EMBL" id="LNZH02000192">
    <property type="protein sequence ID" value="OCB87346.1"/>
    <property type="molecule type" value="Genomic_DNA"/>
</dbReference>
<dbReference type="PROSITE" id="PS51152">
    <property type="entry name" value="NFYA_HAP2_2"/>
    <property type="match status" value="1"/>
</dbReference>
<dbReference type="SMART" id="SM00521">
    <property type="entry name" value="CBF"/>
    <property type="match status" value="1"/>
</dbReference>
<comment type="subunit">
    <text evidence="6">Heterotrimer.</text>
</comment>
<evidence type="ECO:0000256" key="7">
    <source>
        <dbReference type="SAM" id="MobiDB-lite"/>
    </source>
</evidence>
<gene>
    <name evidence="8" type="ORF">A7U60_g5485</name>
</gene>
<feature type="compositionally biased region" description="Low complexity" evidence="7">
    <location>
        <begin position="54"/>
        <end position="76"/>
    </location>
</feature>
<proteinExistence type="inferred from homology"/>
<evidence type="ECO:0000256" key="3">
    <source>
        <dbReference type="ARBA" id="ARBA00023125"/>
    </source>
</evidence>
<dbReference type="Pfam" id="PF02045">
    <property type="entry name" value="CBFB_NFYA"/>
    <property type="match status" value="1"/>
</dbReference>
<keyword evidence="9" id="KW-1185">Reference proteome</keyword>
<evidence type="ECO:0000256" key="4">
    <source>
        <dbReference type="ARBA" id="ARBA00023163"/>
    </source>
</evidence>
<dbReference type="GO" id="GO:0003700">
    <property type="term" value="F:DNA-binding transcription factor activity"/>
    <property type="evidence" value="ECO:0007669"/>
    <property type="project" value="UniProtKB-UniRule"/>
</dbReference>
<feature type="region of interest" description="Disordered" evidence="7">
    <location>
        <begin position="96"/>
        <end position="150"/>
    </location>
</feature>
<comment type="similarity">
    <text evidence="6">Belongs to the NFYA/HAP2 subunit family.</text>
</comment>
<feature type="compositionally biased region" description="Low complexity" evidence="7">
    <location>
        <begin position="96"/>
        <end position="112"/>
    </location>
</feature>
<accession>A0A9Q5N7Y9</accession>
<keyword evidence="5 6" id="KW-0539">Nucleus</keyword>
<evidence type="ECO:0000313" key="9">
    <source>
        <dbReference type="Proteomes" id="UP000757232"/>
    </source>
</evidence>
<feature type="compositionally biased region" description="Polar residues" evidence="7">
    <location>
        <begin position="188"/>
        <end position="199"/>
    </location>
</feature>
<keyword evidence="4 6" id="KW-0804">Transcription</keyword>
<feature type="region of interest" description="Disordered" evidence="7">
    <location>
        <begin position="188"/>
        <end position="207"/>
    </location>
</feature>
<dbReference type="GO" id="GO:0003677">
    <property type="term" value="F:DNA binding"/>
    <property type="evidence" value="ECO:0007669"/>
    <property type="project" value="UniProtKB-KW"/>
</dbReference>
<dbReference type="InterPro" id="IPR001289">
    <property type="entry name" value="NFYA"/>
</dbReference>
<dbReference type="AlphaFoldDB" id="A0A9Q5N7Y9"/>
<keyword evidence="2 6" id="KW-0805">Transcription regulation</keyword>
<comment type="caution">
    <text evidence="8">The sequence shown here is derived from an EMBL/GenBank/DDBJ whole genome shotgun (WGS) entry which is preliminary data.</text>
</comment>
<evidence type="ECO:0000256" key="1">
    <source>
        <dbReference type="ARBA" id="ARBA00004123"/>
    </source>
</evidence>